<dbReference type="InterPro" id="IPR051398">
    <property type="entry name" value="Polysacch_Deacetylase"/>
</dbReference>
<dbReference type="STRING" id="888061.AXF15_04950"/>
<name>A0A120KNT0_9BACT</name>
<dbReference type="EMBL" id="CP014230">
    <property type="protein sequence ID" value="AMD92524.1"/>
    <property type="molecule type" value="Genomic_DNA"/>
</dbReference>
<organism evidence="1 2">
    <name type="scientific">Desulfomicrobium orale DSM 12838</name>
    <dbReference type="NCBI Taxonomy" id="888061"/>
    <lineage>
        <taxon>Bacteria</taxon>
        <taxon>Pseudomonadati</taxon>
        <taxon>Thermodesulfobacteriota</taxon>
        <taxon>Desulfovibrionia</taxon>
        <taxon>Desulfovibrionales</taxon>
        <taxon>Desulfomicrobiaceae</taxon>
        <taxon>Desulfomicrobium</taxon>
    </lineage>
</organism>
<dbReference type="PANTHER" id="PTHR34216">
    <property type="match status" value="1"/>
</dbReference>
<dbReference type="KEGG" id="doa:AXF15_04950"/>
<dbReference type="SUPFAM" id="SSF88713">
    <property type="entry name" value="Glycoside hydrolase/deacetylase"/>
    <property type="match status" value="1"/>
</dbReference>
<accession>A0A120KNT0</accession>
<gene>
    <name evidence="1" type="ORF">AXF15_04950</name>
</gene>
<proteinExistence type="predicted"/>
<dbReference type="AlphaFoldDB" id="A0A120KNT0"/>
<protein>
    <recommendedName>
        <fullName evidence="3">NodB homology domain-containing protein</fullName>
    </recommendedName>
</protein>
<keyword evidence="2" id="KW-1185">Reference proteome</keyword>
<dbReference type="GO" id="GO:0005975">
    <property type="term" value="P:carbohydrate metabolic process"/>
    <property type="evidence" value="ECO:0007669"/>
    <property type="project" value="InterPro"/>
</dbReference>
<evidence type="ECO:0000313" key="2">
    <source>
        <dbReference type="Proteomes" id="UP000063964"/>
    </source>
</evidence>
<dbReference type="Proteomes" id="UP000063964">
    <property type="component" value="Chromosome"/>
</dbReference>
<dbReference type="Gene3D" id="3.20.20.370">
    <property type="entry name" value="Glycoside hydrolase/deacetylase"/>
    <property type="match status" value="1"/>
</dbReference>
<dbReference type="PANTHER" id="PTHR34216:SF3">
    <property type="entry name" value="POLY-BETA-1,6-N-ACETYL-D-GLUCOSAMINE N-DEACETYLASE"/>
    <property type="match status" value="1"/>
</dbReference>
<reference evidence="2" key="1">
    <citation type="submission" date="2016-02" db="EMBL/GenBank/DDBJ databases">
        <authorList>
            <person name="Holder M.E."/>
            <person name="Ajami N.J."/>
            <person name="Petrosino J.F."/>
        </authorList>
    </citation>
    <scope>NUCLEOTIDE SEQUENCE [LARGE SCALE GENOMIC DNA]</scope>
    <source>
        <strain evidence="2">DSM 12838</strain>
    </source>
</reference>
<evidence type="ECO:0000313" key="1">
    <source>
        <dbReference type="EMBL" id="AMD92524.1"/>
    </source>
</evidence>
<sequence>MNFMEKLFIAVLFCTAFILSQGNIVFALQILENQRNDSSSFVSAEGRVASTEVQIGLEDMLLRAQTLLRGHFYAEALDLLDGLDSIYPGEPRVRELTTRCLEGQTSLIPYSGSIPHVFFHSLVVDPKKAFDGDRKSRGYNAWMTTVGEFRKILARMHAQDYMLIDIGEIWEAVTDEDGNASFRKRRPLVPAGKKPFILSVDDVNYYPFMKGDGFADRLELDRHGNVAARYREGEEIRLGEYDVVPILDNFVREHPGFSYRGAKGILAVTGYEGLLGYRTQELEAPDHADRVQAATEVVNRLKKTGWRFASHGYGHLHSSRISLERLREDTARWKEEVGTLVGETEIYIFPFGEEIPYRGEKFECLKEEGFRVFCGVDSRDFLRVRKGYVRQMRRNLDGYTMLKRPERLRDLFDAEEVLDPSRPPLE</sequence>
<evidence type="ECO:0008006" key="3">
    <source>
        <dbReference type="Google" id="ProtNLM"/>
    </source>
</evidence>
<dbReference type="InterPro" id="IPR011330">
    <property type="entry name" value="Glyco_hydro/deAcase_b/a-brl"/>
</dbReference>